<evidence type="ECO:0000313" key="1">
    <source>
        <dbReference type="EMBL" id="EFN84272.1"/>
    </source>
</evidence>
<sequence>IAQELKISQKTVWNHLHKSGLKKKLDVWVPHELTQK</sequence>
<feature type="non-terminal residue" evidence="1">
    <location>
        <position position="36"/>
    </location>
</feature>
<dbReference type="AlphaFoldDB" id="E2BJC2"/>
<dbReference type="Proteomes" id="UP000008237">
    <property type="component" value="Unassembled WGS sequence"/>
</dbReference>
<keyword evidence="2" id="KW-1185">Reference proteome</keyword>
<name>E2BJC2_HARSA</name>
<dbReference type="EMBL" id="GL448558">
    <property type="protein sequence ID" value="EFN84272.1"/>
    <property type="molecule type" value="Genomic_DNA"/>
</dbReference>
<accession>E2BJC2</accession>
<reference evidence="1 2" key="1">
    <citation type="journal article" date="2010" name="Science">
        <title>Genomic comparison of the ants Camponotus floridanus and Harpegnathos saltator.</title>
        <authorList>
            <person name="Bonasio R."/>
            <person name="Zhang G."/>
            <person name="Ye C."/>
            <person name="Mutti N.S."/>
            <person name="Fang X."/>
            <person name="Qin N."/>
            <person name="Donahue G."/>
            <person name="Yang P."/>
            <person name="Li Q."/>
            <person name="Li C."/>
            <person name="Zhang P."/>
            <person name="Huang Z."/>
            <person name="Berger S.L."/>
            <person name="Reinberg D."/>
            <person name="Wang J."/>
            <person name="Liebig J."/>
        </authorList>
    </citation>
    <scope>NUCLEOTIDE SEQUENCE [LARGE SCALE GENOMIC DNA]</scope>
    <source>
        <strain evidence="1 2">R22 G/1</strain>
    </source>
</reference>
<protein>
    <recommendedName>
        <fullName evidence="3">Histone-lysine N-methyltransferase SETMAR</fullName>
    </recommendedName>
</protein>
<gene>
    <name evidence="1" type="ORF">EAI_10060</name>
</gene>
<evidence type="ECO:0008006" key="3">
    <source>
        <dbReference type="Google" id="ProtNLM"/>
    </source>
</evidence>
<proteinExistence type="predicted"/>
<organism evidence="2">
    <name type="scientific">Harpegnathos saltator</name>
    <name type="common">Jerdon's jumping ant</name>
    <dbReference type="NCBI Taxonomy" id="610380"/>
    <lineage>
        <taxon>Eukaryota</taxon>
        <taxon>Metazoa</taxon>
        <taxon>Ecdysozoa</taxon>
        <taxon>Arthropoda</taxon>
        <taxon>Hexapoda</taxon>
        <taxon>Insecta</taxon>
        <taxon>Pterygota</taxon>
        <taxon>Neoptera</taxon>
        <taxon>Endopterygota</taxon>
        <taxon>Hymenoptera</taxon>
        <taxon>Apocrita</taxon>
        <taxon>Aculeata</taxon>
        <taxon>Formicoidea</taxon>
        <taxon>Formicidae</taxon>
        <taxon>Ponerinae</taxon>
        <taxon>Ponerini</taxon>
        <taxon>Harpegnathos</taxon>
    </lineage>
</organism>
<dbReference type="InParanoid" id="E2BJC2"/>
<feature type="non-terminal residue" evidence="1">
    <location>
        <position position="1"/>
    </location>
</feature>
<evidence type="ECO:0000313" key="2">
    <source>
        <dbReference type="Proteomes" id="UP000008237"/>
    </source>
</evidence>